<dbReference type="Pfam" id="PF12833">
    <property type="entry name" value="HTH_18"/>
    <property type="match status" value="1"/>
</dbReference>
<reference evidence="5 6" key="1">
    <citation type="journal article" date="2015" name="Genome Announc.">
        <title>Expanding the biotechnology potential of lactobacilli through comparative genomics of 213 strains and associated genera.</title>
        <authorList>
            <person name="Sun Z."/>
            <person name="Harris H.M."/>
            <person name="McCann A."/>
            <person name="Guo C."/>
            <person name="Argimon S."/>
            <person name="Zhang W."/>
            <person name="Yang X."/>
            <person name="Jeffery I.B."/>
            <person name="Cooney J.C."/>
            <person name="Kagawa T.F."/>
            <person name="Liu W."/>
            <person name="Song Y."/>
            <person name="Salvetti E."/>
            <person name="Wrobel A."/>
            <person name="Rasinkangas P."/>
            <person name="Parkhill J."/>
            <person name="Rea M.C."/>
            <person name="O'Sullivan O."/>
            <person name="Ritari J."/>
            <person name="Douillard F.P."/>
            <person name="Paul Ross R."/>
            <person name="Yang R."/>
            <person name="Briner A.E."/>
            <person name="Felis G.E."/>
            <person name="de Vos W.M."/>
            <person name="Barrangou R."/>
            <person name="Klaenhammer T.R."/>
            <person name="Caufield P.W."/>
            <person name="Cui Y."/>
            <person name="Zhang H."/>
            <person name="O'Toole P.W."/>
        </authorList>
    </citation>
    <scope>NUCLEOTIDE SEQUENCE [LARGE SCALE GENOMIC DNA]</scope>
    <source>
        <strain evidence="5 6">DSM 18527</strain>
    </source>
</reference>
<dbReference type="PANTHER" id="PTHR43280">
    <property type="entry name" value="ARAC-FAMILY TRANSCRIPTIONAL REGULATOR"/>
    <property type="match status" value="1"/>
</dbReference>
<evidence type="ECO:0000313" key="5">
    <source>
        <dbReference type="EMBL" id="KRM33030.1"/>
    </source>
</evidence>
<dbReference type="InterPro" id="IPR037923">
    <property type="entry name" value="HTH-like"/>
</dbReference>
<keyword evidence="2" id="KW-0238">DNA-binding</keyword>
<dbReference type="eggNOG" id="COG2207">
    <property type="taxonomic scope" value="Bacteria"/>
</dbReference>
<dbReference type="GO" id="GO:0043565">
    <property type="term" value="F:sequence-specific DNA binding"/>
    <property type="evidence" value="ECO:0007669"/>
    <property type="project" value="InterPro"/>
</dbReference>
<evidence type="ECO:0000259" key="4">
    <source>
        <dbReference type="PROSITE" id="PS01124"/>
    </source>
</evidence>
<dbReference type="SMART" id="SM00342">
    <property type="entry name" value="HTH_ARAC"/>
    <property type="match status" value="1"/>
</dbReference>
<dbReference type="InterPro" id="IPR020449">
    <property type="entry name" value="Tscrpt_reg_AraC-type_HTH"/>
</dbReference>
<evidence type="ECO:0000256" key="3">
    <source>
        <dbReference type="ARBA" id="ARBA00023163"/>
    </source>
</evidence>
<organism evidence="5 6">
    <name type="scientific">Agrilactobacillus composti DSM 18527 = JCM 14202</name>
    <dbReference type="NCBI Taxonomy" id="1423734"/>
    <lineage>
        <taxon>Bacteria</taxon>
        <taxon>Bacillati</taxon>
        <taxon>Bacillota</taxon>
        <taxon>Bacilli</taxon>
        <taxon>Lactobacillales</taxon>
        <taxon>Lactobacillaceae</taxon>
        <taxon>Agrilactobacillus</taxon>
    </lineage>
</organism>
<feature type="domain" description="HTH araC/xylS-type" evidence="4">
    <location>
        <begin position="177"/>
        <end position="276"/>
    </location>
</feature>
<dbReference type="Gene3D" id="2.60.120.280">
    <property type="entry name" value="Regulatory protein AraC"/>
    <property type="match status" value="1"/>
</dbReference>
<dbReference type="EMBL" id="AZGA01000057">
    <property type="protein sequence ID" value="KRM33030.1"/>
    <property type="molecule type" value="Genomic_DNA"/>
</dbReference>
<dbReference type="PATRIC" id="fig|1423734.3.peg.3152"/>
<comment type="caution">
    <text evidence="5">The sequence shown here is derived from an EMBL/GenBank/DDBJ whole genome shotgun (WGS) entry which is preliminary data.</text>
</comment>
<dbReference type="InterPro" id="IPR003313">
    <property type="entry name" value="AraC-bd"/>
</dbReference>
<dbReference type="STRING" id="1423734.FC83_GL003103"/>
<dbReference type="PRINTS" id="PR00032">
    <property type="entry name" value="HTHARAC"/>
</dbReference>
<gene>
    <name evidence="5" type="ORF">FC83_GL003103</name>
</gene>
<evidence type="ECO:0000256" key="1">
    <source>
        <dbReference type="ARBA" id="ARBA00023015"/>
    </source>
</evidence>
<dbReference type="SUPFAM" id="SSF46689">
    <property type="entry name" value="Homeodomain-like"/>
    <property type="match status" value="2"/>
</dbReference>
<dbReference type="PANTHER" id="PTHR43280:SF2">
    <property type="entry name" value="HTH-TYPE TRANSCRIPTIONAL REGULATOR EXSA"/>
    <property type="match status" value="1"/>
</dbReference>
<dbReference type="SUPFAM" id="SSF51215">
    <property type="entry name" value="Regulatory protein AraC"/>
    <property type="match status" value="1"/>
</dbReference>
<keyword evidence="1" id="KW-0805">Transcription regulation</keyword>
<evidence type="ECO:0000256" key="2">
    <source>
        <dbReference type="ARBA" id="ARBA00023125"/>
    </source>
</evidence>
<dbReference type="Gene3D" id="1.10.10.60">
    <property type="entry name" value="Homeodomain-like"/>
    <property type="match status" value="2"/>
</dbReference>
<keyword evidence="3" id="KW-0804">Transcription</keyword>
<accession>A0A0R1Y073</accession>
<dbReference type="Proteomes" id="UP000051236">
    <property type="component" value="Unassembled WGS sequence"/>
</dbReference>
<dbReference type="InterPro" id="IPR018060">
    <property type="entry name" value="HTH_AraC"/>
</dbReference>
<protein>
    <submittedName>
        <fullName evidence="5">Two-component sensor response regulator</fullName>
    </submittedName>
</protein>
<name>A0A0R1Y073_9LACO</name>
<dbReference type="InterPro" id="IPR009057">
    <property type="entry name" value="Homeodomain-like_sf"/>
</dbReference>
<dbReference type="GO" id="GO:0003700">
    <property type="term" value="F:DNA-binding transcription factor activity"/>
    <property type="evidence" value="ECO:0007669"/>
    <property type="project" value="InterPro"/>
</dbReference>
<sequence length="277" mass="32372">MNKINGGVLEMRISFQKPAQQLPLYCESIGYHWPQTAVKRPHGYYAFHWLQTESGSGLVTVDQHQVKLAPHQGILICTNVPHAYHPVGNQEWKTAFLAFSGPIVANLMSFLELRNFIYFDKLNPTVDTFISQAYDYFLQDNILDTIDQSAVIYRFIMDIKQNHYLGTNQFVDQDIITPILSYLTQNFEHRITNEQLAQVTGYSIPYQNRIFFKKYGQSPLQYLADYRLRKAKVLLTLHADLQIQEIGNMVGFSDISRFIYQFKKRYHLTPNQFRKLM</sequence>
<keyword evidence="6" id="KW-1185">Reference proteome</keyword>
<dbReference type="AlphaFoldDB" id="A0A0R1Y073"/>
<dbReference type="PROSITE" id="PS01124">
    <property type="entry name" value="HTH_ARAC_FAMILY_2"/>
    <property type="match status" value="1"/>
</dbReference>
<evidence type="ECO:0000313" key="6">
    <source>
        <dbReference type="Proteomes" id="UP000051236"/>
    </source>
</evidence>
<dbReference type="Pfam" id="PF02311">
    <property type="entry name" value="AraC_binding"/>
    <property type="match status" value="1"/>
</dbReference>
<proteinExistence type="predicted"/>